<evidence type="ECO:0000313" key="3">
    <source>
        <dbReference type="Proteomes" id="UP001501842"/>
    </source>
</evidence>
<dbReference type="SUPFAM" id="SSF56112">
    <property type="entry name" value="Protein kinase-like (PK-like)"/>
    <property type="match status" value="1"/>
</dbReference>
<reference evidence="2 3" key="1">
    <citation type="journal article" date="2019" name="Int. J. Syst. Evol. Microbiol.">
        <title>The Global Catalogue of Microorganisms (GCM) 10K type strain sequencing project: providing services to taxonomists for standard genome sequencing and annotation.</title>
        <authorList>
            <consortium name="The Broad Institute Genomics Platform"/>
            <consortium name="The Broad Institute Genome Sequencing Center for Infectious Disease"/>
            <person name="Wu L."/>
            <person name="Ma J."/>
        </authorList>
    </citation>
    <scope>NUCLEOTIDE SEQUENCE [LARGE SCALE GENOMIC DNA]</scope>
    <source>
        <strain evidence="2 3">JCM 8201</strain>
    </source>
</reference>
<dbReference type="Gene3D" id="3.90.1200.10">
    <property type="match status" value="1"/>
</dbReference>
<comment type="caution">
    <text evidence="2">The sequence shown here is derived from an EMBL/GenBank/DDBJ whole genome shotgun (WGS) entry which is preliminary data.</text>
</comment>
<dbReference type="PANTHER" id="PTHR21310">
    <property type="entry name" value="AMINOGLYCOSIDE PHOSPHOTRANSFERASE-RELATED-RELATED"/>
    <property type="match status" value="1"/>
</dbReference>
<dbReference type="InterPro" id="IPR002575">
    <property type="entry name" value="Aminoglycoside_PTrfase"/>
</dbReference>
<protein>
    <recommendedName>
        <fullName evidence="1">Aminoglycoside phosphotransferase domain-containing protein</fullName>
    </recommendedName>
</protein>
<feature type="domain" description="Aminoglycoside phosphotransferase" evidence="1">
    <location>
        <begin position="46"/>
        <end position="266"/>
    </location>
</feature>
<sequence>MDPVTTADASLDAQLSRALPLGRPPSEATLRWVCECLGPGSAVQAVRPIAGGTSHTNHFLLVETRSGTVHRLVLRRWTEWESDFPPEREIAALALLAGCEIPTPQLIAADPSGGRCGAPALLITRLPGHPPRPVPEDLSEYLIQLAAALVSLHDVKGGTTMPPYTPYNRLQIRQPPFHARNPGIWDKALEVVTDPPPEFTPHFIHRDYHPDNSLWACGRLCGIVDWDRASYGPIGIDVAHMRCGLLLRYGRDAADAFAAAFEQVRGNYEHHPYWDLRCVVDLLPEEEHGRPLAPAGIERLEGYLEARLTDLGVLH</sequence>
<dbReference type="InterPro" id="IPR011009">
    <property type="entry name" value="Kinase-like_dom_sf"/>
</dbReference>
<evidence type="ECO:0000313" key="2">
    <source>
        <dbReference type="EMBL" id="GAA2718450.1"/>
    </source>
</evidence>
<dbReference type="Proteomes" id="UP001501842">
    <property type="component" value="Unassembled WGS sequence"/>
</dbReference>
<keyword evidence="3" id="KW-1185">Reference proteome</keyword>
<proteinExistence type="predicted"/>
<evidence type="ECO:0000259" key="1">
    <source>
        <dbReference type="Pfam" id="PF01636"/>
    </source>
</evidence>
<dbReference type="RefSeq" id="WP_344448069.1">
    <property type="nucleotide sequence ID" value="NZ_BAAATZ010000001.1"/>
</dbReference>
<dbReference type="Pfam" id="PF01636">
    <property type="entry name" value="APH"/>
    <property type="match status" value="1"/>
</dbReference>
<name>A0ABN3TSP1_9ACTN</name>
<dbReference type="EMBL" id="BAAATZ010000001">
    <property type="protein sequence ID" value="GAA2718450.1"/>
    <property type="molecule type" value="Genomic_DNA"/>
</dbReference>
<organism evidence="2 3">
    <name type="scientific">Actinocorallia aurantiaca</name>
    <dbReference type="NCBI Taxonomy" id="46204"/>
    <lineage>
        <taxon>Bacteria</taxon>
        <taxon>Bacillati</taxon>
        <taxon>Actinomycetota</taxon>
        <taxon>Actinomycetes</taxon>
        <taxon>Streptosporangiales</taxon>
        <taxon>Thermomonosporaceae</taxon>
        <taxon>Actinocorallia</taxon>
    </lineage>
</organism>
<gene>
    <name evidence="2" type="ORF">GCM10010439_01440</name>
</gene>
<dbReference type="InterPro" id="IPR051678">
    <property type="entry name" value="AGP_Transferase"/>
</dbReference>
<accession>A0ABN3TSP1</accession>